<evidence type="ECO:0000313" key="2">
    <source>
        <dbReference type="Proteomes" id="UP000062519"/>
    </source>
</evidence>
<sequence length="74" mass="7851">MNIHPVIAAFERQAKILDVIGDAQDADDAIALLAGWIDLALEHLTDDDVSVLVNVGGLLFRDGLQRKNASASGP</sequence>
<dbReference type="KEGG" id="buu:WS70_25710"/>
<organism evidence="1 2">
    <name type="scientific">Burkholderia mayonis</name>
    <dbReference type="NCBI Taxonomy" id="1385591"/>
    <lineage>
        <taxon>Bacteria</taxon>
        <taxon>Pseudomonadati</taxon>
        <taxon>Pseudomonadota</taxon>
        <taxon>Betaproteobacteria</taxon>
        <taxon>Burkholderiales</taxon>
        <taxon>Burkholderiaceae</taxon>
        <taxon>Burkholderia</taxon>
        <taxon>pseudomallei group</taxon>
    </lineage>
</organism>
<proteinExistence type="predicted"/>
<name>A0A1B4FQ69_9BURK</name>
<accession>A0A1B4FQ69</accession>
<dbReference type="Proteomes" id="UP000062519">
    <property type="component" value="Chromosome 2"/>
</dbReference>
<keyword evidence="2" id="KW-1185">Reference proteome</keyword>
<reference evidence="1 2" key="1">
    <citation type="submission" date="2015-12" db="EMBL/GenBank/DDBJ databases">
        <title>Diversity of Burkholderia near neighbor genomes.</title>
        <authorList>
            <person name="Sahl J."/>
            <person name="Wagner D."/>
            <person name="Keim P."/>
        </authorList>
    </citation>
    <scope>NUCLEOTIDE SEQUENCE [LARGE SCALE GENOMIC DNA]</scope>
    <source>
        <strain evidence="1 2">BDU6</strain>
    </source>
</reference>
<dbReference type="EMBL" id="CP013387">
    <property type="protein sequence ID" value="AOJ05822.1"/>
    <property type="molecule type" value="Genomic_DNA"/>
</dbReference>
<dbReference type="AlphaFoldDB" id="A0A1B4FQ69"/>
<protein>
    <submittedName>
        <fullName evidence="1">Uncharacterized protein</fullName>
    </submittedName>
</protein>
<dbReference type="RefSeq" id="WP_059598279.1">
    <property type="nucleotide sequence ID" value="NZ_CP013387.1"/>
</dbReference>
<gene>
    <name evidence="1" type="ORF">WS70_25710</name>
</gene>
<evidence type="ECO:0000313" key="1">
    <source>
        <dbReference type="EMBL" id="AOJ05822.1"/>
    </source>
</evidence>